<evidence type="ECO:0000313" key="1">
    <source>
        <dbReference type="EMBL" id="BCK88803.1"/>
    </source>
</evidence>
<sequence>MDSITSEPRPLCDLCGSKGELVQSGIADPDGNLAGTWGFQRCSNPECGVYWLDPAPPPHELWKAYATYHTHTRKSGHRLAKSTLSLAHRLIRLGLLPLWVANGLKREADYLRFMTLSREPAGSLLDVGCGGGRFLNRMKKRGWQVEGTDFDEQATRKVTSRYGIRTHVGDLSQCALPADSFDVITMSQTIEHLYDPQATLRECLRILKPGGLLVMTTPNALSLGATEFGAFWRGWEAPRHLHLFTVESLQKLTRRAGFDVAEASTYSAGAAVVYRVSRGNQQSSPFSWLNELKLLIWSYDKELQEYHTQAIQPHTGQNVLIRARKPALQNG</sequence>
<accession>A0AAN1XD60</accession>
<reference evidence="1 2" key="1">
    <citation type="journal article" date="2022" name="Int. J. Syst. Evol. Microbiol.">
        <title>&lt;i&gt;Sideroxyarcus emersonii&lt;/i&gt; gen. nov. sp. nov., a neutrophilic, microaerobic iron- and thiosulfate-oxidizing bacterium isolated from iron-rich wetland sediment.</title>
        <authorList>
            <person name="Kato S."/>
            <person name="Itoh T."/>
            <person name="Iino T."/>
            <person name="Ohkuma M."/>
        </authorList>
    </citation>
    <scope>NUCLEOTIDE SEQUENCE [LARGE SCALE GENOMIC DNA]</scope>
    <source>
        <strain evidence="1 2">MIZ01</strain>
    </source>
</reference>
<dbReference type="InterPro" id="IPR029063">
    <property type="entry name" value="SAM-dependent_MTases_sf"/>
</dbReference>
<gene>
    <name evidence="1" type="ORF">MIZ01_2609</name>
</gene>
<keyword evidence="1" id="KW-0830">Ubiquinone</keyword>
<dbReference type="PANTHER" id="PTHR43861">
    <property type="entry name" value="TRANS-ACONITATE 2-METHYLTRANSFERASE-RELATED"/>
    <property type="match status" value="1"/>
</dbReference>
<protein>
    <submittedName>
        <fullName evidence="1">Ubiquinone biosynthesis O-methyltransferase</fullName>
    </submittedName>
</protein>
<dbReference type="AlphaFoldDB" id="A0AAN1XD60"/>
<name>A0AAN1XD60_9PROT</name>
<dbReference type="CDD" id="cd02440">
    <property type="entry name" value="AdoMet_MTases"/>
    <property type="match status" value="1"/>
</dbReference>
<dbReference type="PANTHER" id="PTHR43861:SF6">
    <property type="entry name" value="METHYLTRANSFERASE TYPE 11"/>
    <property type="match status" value="1"/>
</dbReference>
<organism evidence="1 2">
    <name type="scientific">Sideroxyarcus emersonii</name>
    <dbReference type="NCBI Taxonomy" id="2764705"/>
    <lineage>
        <taxon>Bacteria</taxon>
        <taxon>Pseudomonadati</taxon>
        <taxon>Pseudomonadota</taxon>
        <taxon>Betaproteobacteria</taxon>
        <taxon>Nitrosomonadales</taxon>
        <taxon>Gallionellaceae</taxon>
        <taxon>Sideroxyarcus</taxon>
    </lineage>
</organism>
<evidence type="ECO:0000313" key="2">
    <source>
        <dbReference type="Proteomes" id="UP001320326"/>
    </source>
</evidence>
<proteinExistence type="predicted"/>
<dbReference type="SUPFAM" id="SSF53335">
    <property type="entry name" value="S-adenosyl-L-methionine-dependent methyltransferases"/>
    <property type="match status" value="1"/>
</dbReference>
<dbReference type="EMBL" id="AP023423">
    <property type="protein sequence ID" value="BCK88803.1"/>
    <property type="molecule type" value="Genomic_DNA"/>
</dbReference>
<dbReference type="Proteomes" id="UP001320326">
    <property type="component" value="Chromosome"/>
</dbReference>
<keyword evidence="2" id="KW-1185">Reference proteome</keyword>
<dbReference type="Gene3D" id="3.40.50.150">
    <property type="entry name" value="Vaccinia Virus protein VP39"/>
    <property type="match status" value="1"/>
</dbReference>
<dbReference type="Pfam" id="PF13489">
    <property type="entry name" value="Methyltransf_23"/>
    <property type="match status" value="1"/>
</dbReference>
<dbReference type="RefSeq" id="WP_237247311.1">
    <property type="nucleotide sequence ID" value="NZ_AP023423.1"/>
</dbReference>
<dbReference type="KEGG" id="seme:MIZ01_2609"/>